<comment type="caution">
    <text evidence="2">The sequence shown here is derived from an EMBL/GenBank/DDBJ whole genome shotgun (WGS) entry which is preliminary data.</text>
</comment>
<feature type="domain" description="Peptidase C14 caspase" evidence="1">
    <location>
        <begin position="2"/>
        <end position="93"/>
    </location>
</feature>
<name>A0A7C3VFB0_9CYAN</name>
<gene>
    <name evidence="2" type="ORF">ENR15_04405</name>
</gene>
<dbReference type="Pfam" id="PF00656">
    <property type="entry name" value="Peptidase_C14"/>
    <property type="match status" value="1"/>
</dbReference>
<reference evidence="2" key="1">
    <citation type="journal article" date="2020" name="mSystems">
        <title>Genome- and Community-Level Interaction Insights into Carbon Utilization and Element Cycling Functions of Hydrothermarchaeota in Hydrothermal Sediment.</title>
        <authorList>
            <person name="Zhou Z."/>
            <person name="Liu Y."/>
            <person name="Xu W."/>
            <person name="Pan J."/>
            <person name="Luo Z.H."/>
            <person name="Li M."/>
        </authorList>
    </citation>
    <scope>NUCLEOTIDE SEQUENCE [LARGE SCALE GENOMIC DNA]</scope>
    <source>
        <strain evidence="2">SpSt-374</strain>
    </source>
</reference>
<dbReference type="GO" id="GO:0006508">
    <property type="term" value="P:proteolysis"/>
    <property type="evidence" value="ECO:0007669"/>
    <property type="project" value="InterPro"/>
</dbReference>
<accession>A0A7C3VFB0</accession>
<dbReference type="AlphaFoldDB" id="A0A7C3VFB0"/>
<dbReference type="Gene3D" id="3.40.50.1460">
    <property type="match status" value="1"/>
</dbReference>
<evidence type="ECO:0000313" key="2">
    <source>
        <dbReference type="EMBL" id="HGF99912.1"/>
    </source>
</evidence>
<protein>
    <submittedName>
        <fullName evidence="2">Caspase family protein</fullName>
    </submittedName>
</protein>
<dbReference type="InterPro" id="IPR011600">
    <property type="entry name" value="Pept_C14_caspase"/>
</dbReference>
<sequence>MKRALVVGINCYLKLGRLRTPANDANAVAQRLREIGFDEIRGLPSPATSEAGLWVDPNPDRQVSSRELENAIEWLFAIGEDKSNIPETAFLFFA</sequence>
<dbReference type="EMBL" id="DSPX01000042">
    <property type="protein sequence ID" value="HGF99912.1"/>
    <property type="molecule type" value="Genomic_DNA"/>
</dbReference>
<organism evidence="2">
    <name type="scientific">Planktothricoides sp. SpSt-374</name>
    <dbReference type="NCBI Taxonomy" id="2282167"/>
    <lineage>
        <taxon>Bacteria</taxon>
        <taxon>Bacillati</taxon>
        <taxon>Cyanobacteriota</taxon>
        <taxon>Cyanophyceae</taxon>
        <taxon>Oscillatoriophycideae</taxon>
        <taxon>Oscillatoriales</taxon>
        <taxon>Oscillatoriaceae</taxon>
        <taxon>Planktothricoides</taxon>
    </lineage>
</organism>
<proteinExistence type="predicted"/>
<evidence type="ECO:0000259" key="1">
    <source>
        <dbReference type="Pfam" id="PF00656"/>
    </source>
</evidence>
<dbReference type="GO" id="GO:0004197">
    <property type="term" value="F:cysteine-type endopeptidase activity"/>
    <property type="evidence" value="ECO:0007669"/>
    <property type="project" value="InterPro"/>
</dbReference>